<evidence type="ECO:0000256" key="2">
    <source>
        <dbReference type="HAMAP-Rule" id="MF_02087"/>
    </source>
</evidence>
<dbReference type="Proteomes" id="UP000886884">
    <property type="component" value="Unassembled WGS sequence"/>
</dbReference>
<keyword evidence="1 2" id="KW-0663">Pyridoxal phosphate</keyword>
<evidence type="ECO:0000256" key="3">
    <source>
        <dbReference type="PIRSR" id="PIRSR004848-1"/>
    </source>
</evidence>
<evidence type="ECO:0000313" key="6">
    <source>
        <dbReference type="EMBL" id="HIV27785.1"/>
    </source>
</evidence>
<comment type="function">
    <text evidence="2">Pyridoxal 5'-phosphate (PLP)-binding protein, which is involved in PLP homeostasis.</text>
</comment>
<reference evidence="6" key="1">
    <citation type="submission" date="2020-10" db="EMBL/GenBank/DDBJ databases">
        <authorList>
            <person name="Gilroy R."/>
        </authorList>
    </citation>
    <scope>NUCLEOTIDE SEQUENCE</scope>
    <source>
        <strain evidence="6">CHK183-6373</strain>
    </source>
</reference>
<dbReference type="PIRSF" id="PIRSF004848">
    <property type="entry name" value="YBL036c_PLPDEIII"/>
    <property type="match status" value="1"/>
</dbReference>
<organism evidence="6 7">
    <name type="scientific">Candidatus Ornithocaccomicrobium faecavium</name>
    <dbReference type="NCBI Taxonomy" id="2840890"/>
    <lineage>
        <taxon>Bacteria</taxon>
        <taxon>Bacillati</taxon>
        <taxon>Bacillota</taxon>
        <taxon>Clostridia</taxon>
        <taxon>Candidatus Ornithocaccomicrobium</taxon>
    </lineage>
</organism>
<comment type="cofactor">
    <cofactor evidence="3">
        <name>pyridoxal 5'-phosphate</name>
        <dbReference type="ChEBI" id="CHEBI:597326"/>
    </cofactor>
</comment>
<dbReference type="EMBL" id="DVOT01000134">
    <property type="protein sequence ID" value="HIV27785.1"/>
    <property type="molecule type" value="Genomic_DNA"/>
</dbReference>
<dbReference type="PANTHER" id="PTHR10146:SF14">
    <property type="entry name" value="PYRIDOXAL PHOSPHATE HOMEOSTASIS PROTEIN"/>
    <property type="match status" value="1"/>
</dbReference>
<dbReference type="PANTHER" id="PTHR10146">
    <property type="entry name" value="PROLINE SYNTHETASE CO-TRANSCRIBED BACTERIAL HOMOLOG PROTEIN"/>
    <property type="match status" value="1"/>
</dbReference>
<dbReference type="Pfam" id="PF01168">
    <property type="entry name" value="Ala_racemase_N"/>
    <property type="match status" value="1"/>
</dbReference>
<accession>A0A9D1P8F3</accession>
<protein>
    <recommendedName>
        <fullName evidence="2">Pyridoxal phosphate homeostasis protein</fullName>
        <shortName evidence="2">PLP homeostasis protein</shortName>
    </recommendedName>
</protein>
<comment type="similarity">
    <text evidence="2 4">Belongs to the pyridoxal phosphate-binding protein YggS/PROSC family.</text>
</comment>
<evidence type="ECO:0000313" key="7">
    <source>
        <dbReference type="Proteomes" id="UP000886884"/>
    </source>
</evidence>
<feature type="modified residue" description="N6-(pyridoxal phosphate)lysine" evidence="2 3">
    <location>
        <position position="35"/>
    </location>
</feature>
<dbReference type="HAMAP" id="MF_02087">
    <property type="entry name" value="PLP_homeostasis"/>
    <property type="match status" value="1"/>
</dbReference>
<evidence type="ECO:0000259" key="5">
    <source>
        <dbReference type="Pfam" id="PF01168"/>
    </source>
</evidence>
<dbReference type="GO" id="GO:0030170">
    <property type="term" value="F:pyridoxal phosphate binding"/>
    <property type="evidence" value="ECO:0007669"/>
    <property type="project" value="UniProtKB-UniRule"/>
</dbReference>
<evidence type="ECO:0000256" key="1">
    <source>
        <dbReference type="ARBA" id="ARBA00022898"/>
    </source>
</evidence>
<dbReference type="InterPro" id="IPR011078">
    <property type="entry name" value="PyrdxlP_homeostasis"/>
</dbReference>
<dbReference type="AlphaFoldDB" id="A0A9D1P8F3"/>
<feature type="domain" description="Alanine racemase N-terminal" evidence="5">
    <location>
        <begin position="24"/>
        <end position="224"/>
    </location>
</feature>
<dbReference type="Gene3D" id="3.20.20.10">
    <property type="entry name" value="Alanine racemase"/>
    <property type="match status" value="1"/>
</dbReference>
<dbReference type="SUPFAM" id="SSF51419">
    <property type="entry name" value="PLP-binding barrel"/>
    <property type="match status" value="1"/>
</dbReference>
<name>A0A9D1P8F3_9FIRM</name>
<dbReference type="InterPro" id="IPR001608">
    <property type="entry name" value="Ala_racemase_N"/>
</dbReference>
<evidence type="ECO:0000256" key="4">
    <source>
        <dbReference type="RuleBase" id="RU004514"/>
    </source>
</evidence>
<proteinExistence type="inferred from homology"/>
<reference evidence="6" key="2">
    <citation type="journal article" date="2021" name="PeerJ">
        <title>Extensive microbial diversity within the chicken gut microbiome revealed by metagenomics and culture.</title>
        <authorList>
            <person name="Gilroy R."/>
            <person name="Ravi A."/>
            <person name="Getino M."/>
            <person name="Pursley I."/>
            <person name="Horton D.L."/>
            <person name="Alikhan N.F."/>
            <person name="Baker D."/>
            <person name="Gharbi K."/>
            <person name="Hall N."/>
            <person name="Watson M."/>
            <person name="Adriaenssens E.M."/>
            <person name="Foster-Nyarko E."/>
            <person name="Jarju S."/>
            <person name="Secka A."/>
            <person name="Antonio M."/>
            <person name="Oren A."/>
            <person name="Chaudhuri R.R."/>
            <person name="La Ragione R."/>
            <person name="Hildebrand F."/>
            <person name="Pallen M.J."/>
        </authorList>
    </citation>
    <scope>NUCLEOTIDE SEQUENCE</scope>
    <source>
        <strain evidence="6">CHK183-6373</strain>
    </source>
</reference>
<dbReference type="CDD" id="cd00635">
    <property type="entry name" value="PLPDE_III_YBL036c_like"/>
    <property type="match status" value="1"/>
</dbReference>
<comment type="caution">
    <text evidence="6">The sequence shown here is derived from an EMBL/GenBank/DDBJ whole genome shotgun (WGS) entry which is preliminary data.</text>
</comment>
<gene>
    <name evidence="6" type="ORF">IAA64_07445</name>
</gene>
<dbReference type="InterPro" id="IPR029066">
    <property type="entry name" value="PLP-binding_barrel"/>
</dbReference>
<dbReference type="NCBIfam" id="TIGR00044">
    <property type="entry name" value="YggS family pyridoxal phosphate-dependent enzyme"/>
    <property type="match status" value="1"/>
</dbReference>
<sequence length="225" mass="24822">MSELQGLKERFAWYQDRLNDASGRFGGVTICAATKTQSAETVNAAYDAGVRVIGENRVQELLQKFPALNRDFSLHFIGQLQLNKVKYLMDTVAMVQSVDRIELARAINARALRDGRRMDVLVEVSIAGEANKGGVPLESLDALLGEAYAMEGLRVRGLMAVMPACDQPEDIRGLFRKMRALFERERDRGHALDCLSMGMSHDCLVAAQEGATMVRLGTALFGARQ</sequence>